<evidence type="ECO:0000256" key="5">
    <source>
        <dbReference type="PROSITE-ProRule" id="PRU01248"/>
    </source>
</evidence>
<dbReference type="Gene3D" id="1.10.443.10">
    <property type="entry name" value="Intergrase catalytic core"/>
    <property type="match status" value="1"/>
</dbReference>
<dbReference type="InterPro" id="IPR010998">
    <property type="entry name" value="Integrase_recombinase_N"/>
</dbReference>
<dbReference type="GO" id="GO:0006310">
    <property type="term" value="P:DNA recombination"/>
    <property type="evidence" value="ECO:0007669"/>
    <property type="project" value="UniProtKB-KW"/>
</dbReference>
<reference evidence="8 9" key="1">
    <citation type="submission" date="2012-02" db="EMBL/GenBank/DDBJ databases">
        <title>The Genome Sequence of Bacteroides fragilis CL05T12C13.</title>
        <authorList>
            <consortium name="The Broad Institute Genome Sequencing Platform"/>
            <person name="Earl A."/>
            <person name="Ward D."/>
            <person name="Feldgarden M."/>
            <person name="Gevers D."/>
            <person name="Zitomersky N.L."/>
            <person name="Coyne M.J."/>
            <person name="Comstock L.E."/>
            <person name="Young S.K."/>
            <person name="Zeng Q."/>
            <person name="Gargeya S."/>
            <person name="Fitzgerald M."/>
            <person name="Haas B."/>
            <person name="Abouelleil A."/>
            <person name="Alvarado L."/>
            <person name="Arachchi H.M."/>
            <person name="Berlin A."/>
            <person name="Chapman S.B."/>
            <person name="Gearin G."/>
            <person name="Goldberg J."/>
            <person name="Griggs A."/>
            <person name="Gujja S."/>
            <person name="Hansen M."/>
            <person name="Heiman D."/>
            <person name="Howarth C."/>
            <person name="Larimer J."/>
            <person name="Lui A."/>
            <person name="MacDonald P.J.P."/>
            <person name="McCowen C."/>
            <person name="Montmayeur A."/>
            <person name="Murphy C."/>
            <person name="Neiman D."/>
            <person name="Pearson M."/>
            <person name="Priest M."/>
            <person name="Roberts A."/>
            <person name="Saif S."/>
            <person name="Shea T."/>
            <person name="Sisk P."/>
            <person name="Stolte C."/>
            <person name="Sykes S."/>
            <person name="Wortman J."/>
            <person name="Nusbaum C."/>
            <person name="Birren B."/>
        </authorList>
    </citation>
    <scope>NUCLEOTIDE SEQUENCE [LARGE SCALE GENOMIC DNA]</scope>
    <source>
        <strain evidence="8 9">CL05T12C13</strain>
    </source>
</reference>
<comment type="similarity">
    <text evidence="1">Belongs to the 'phage' integrase family.</text>
</comment>
<dbReference type="HOGENOM" id="CLU_027562_23_4_10"/>
<organism evidence="8 9">
    <name type="scientific">Bacteroides fragilis CL05T12C13</name>
    <dbReference type="NCBI Taxonomy" id="997881"/>
    <lineage>
        <taxon>Bacteria</taxon>
        <taxon>Pseudomonadati</taxon>
        <taxon>Bacteroidota</taxon>
        <taxon>Bacteroidia</taxon>
        <taxon>Bacteroidales</taxon>
        <taxon>Bacteroidaceae</taxon>
        <taxon>Bacteroides</taxon>
    </lineage>
</organism>
<dbReference type="GO" id="GO:0003677">
    <property type="term" value="F:DNA binding"/>
    <property type="evidence" value="ECO:0007669"/>
    <property type="project" value="UniProtKB-UniRule"/>
</dbReference>
<dbReference type="GO" id="GO:0015074">
    <property type="term" value="P:DNA integration"/>
    <property type="evidence" value="ECO:0007669"/>
    <property type="project" value="UniProtKB-KW"/>
</dbReference>
<keyword evidence="3 5" id="KW-0238">DNA-binding</keyword>
<dbReference type="InterPro" id="IPR002104">
    <property type="entry name" value="Integrase_catalytic"/>
</dbReference>
<dbReference type="AlphaFoldDB" id="I9BGT6"/>
<evidence type="ECO:0008006" key="10">
    <source>
        <dbReference type="Google" id="ProtNLM"/>
    </source>
</evidence>
<dbReference type="InterPro" id="IPR050090">
    <property type="entry name" value="Tyrosine_recombinase_XerCD"/>
</dbReference>
<keyword evidence="4" id="KW-0233">DNA recombination</keyword>
<dbReference type="InterPro" id="IPR044068">
    <property type="entry name" value="CB"/>
</dbReference>
<dbReference type="Gene3D" id="1.10.150.130">
    <property type="match status" value="1"/>
</dbReference>
<protein>
    <recommendedName>
        <fullName evidence="10">Tyr recombinase domain-containing protein</fullName>
    </recommendedName>
</protein>
<gene>
    <name evidence="8" type="ORF">HMPREF1080_01773</name>
</gene>
<name>I9BGT6_BACFG</name>
<dbReference type="PATRIC" id="fig|997881.3.peg.1853"/>
<dbReference type="SUPFAM" id="SSF56349">
    <property type="entry name" value="DNA breaking-rejoining enzymes"/>
    <property type="match status" value="1"/>
</dbReference>
<proteinExistence type="inferred from homology"/>
<feature type="domain" description="Core-binding (CB)" evidence="7">
    <location>
        <begin position="107"/>
        <end position="185"/>
    </location>
</feature>
<evidence type="ECO:0000259" key="6">
    <source>
        <dbReference type="PROSITE" id="PS51898"/>
    </source>
</evidence>
<evidence type="ECO:0000256" key="3">
    <source>
        <dbReference type="ARBA" id="ARBA00023125"/>
    </source>
</evidence>
<evidence type="ECO:0000313" key="9">
    <source>
        <dbReference type="Proteomes" id="UP000003917"/>
    </source>
</evidence>
<evidence type="ECO:0000259" key="7">
    <source>
        <dbReference type="PROSITE" id="PS51900"/>
    </source>
</evidence>
<dbReference type="InterPro" id="IPR013762">
    <property type="entry name" value="Integrase-like_cat_sf"/>
</dbReference>
<dbReference type="Pfam" id="PF00589">
    <property type="entry name" value="Phage_integrase"/>
    <property type="match status" value="1"/>
</dbReference>
<sequence length="414" mass="47574">MSNNKKKNIHVLIQECTEHLRFLGYSEACITLHQKKWSEYLLPYLQEKDIVFYSTEAGECYLKSILSNLTPFSKRVLTRSVHILSAYLDTGIIPKRIVPIEEHPLPGEIGEAAHLFLEELVNSRRNDITVLKHRRNLSYFIEFLETKSKSKLCDIGEDEIVTFLSTSRNARDRYSSIRLFLRFLAGKEYIQTDFEYVLSRNRYPKREKLPSIYSAEEVKQIESSVEQSGPVGKRDYAILLLATRLGLRASDICRLEFNHLDWDHNVIAFIQYKTKKSIELPLLTDVGEAIVNYLRYGRPISGHSEIFLSARPPYRPMFRWGINGVISRIMRESGVDISKRKFGPHAMRHSLASRLLANGVSLPVISESLGHESSLSTMEYLRVDLSSLMKCALDVPLVNPAFYEQKGGIFYGKM</sequence>
<dbReference type="GeneID" id="88859404"/>
<dbReference type="CDD" id="cd01188">
    <property type="entry name" value="INT_RitA_C_like"/>
    <property type="match status" value="1"/>
</dbReference>
<dbReference type="PANTHER" id="PTHR30349:SF41">
    <property type="entry name" value="INTEGRASE_RECOMBINASE PROTEIN MJ0367-RELATED"/>
    <property type="match status" value="1"/>
</dbReference>
<dbReference type="PROSITE" id="PS51900">
    <property type="entry name" value="CB"/>
    <property type="match status" value="1"/>
</dbReference>
<keyword evidence="2" id="KW-0229">DNA integration</keyword>
<dbReference type="PROSITE" id="PS51898">
    <property type="entry name" value="TYR_RECOMBINASE"/>
    <property type="match status" value="1"/>
</dbReference>
<accession>I9BGT6</accession>
<comment type="caution">
    <text evidence="8">The sequence shown here is derived from an EMBL/GenBank/DDBJ whole genome shotgun (WGS) entry which is preliminary data.</text>
</comment>
<dbReference type="PANTHER" id="PTHR30349">
    <property type="entry name" value="PHAGE INTEGRASE-RELATED"/>
    <property type="match status" value="1"/>
</dbReference>
<evidence type="ECO:0000313" key="8">
    <source>
        <dbReference type="EMBL" id="EIY99037.1"/>
    </source>
</evidence>
<dbReference type="EMBL" id="AGXP01000020">
    <property type="protein sequence ID" value="EIY99037.1"/>
    <property type="molecule type" value="Genomic_DNA"/>
</dbReference>
<dbReference type="RefSeq" id="WP_005801711.1">
    <property type="nucleotide sequence ID" value="NZ_JH724193.1"/>
</dbReference>
<feature type="domain" description="Tyr recombinase" evidence="6">
    <location>
        <begin position="208"/>
        <end position="393"/>
    </location>
</feature>
<dbReference type="Proteomes" id="UP000003917">
    <property type="component" value="Unassembled WGS sequence"/>
</dbReference>
<evidence type="ECO:0000256" key="2">
    <source>
        <dbReference type="ARBA" id="ARBA00022908"/>
    </source>
</evidence>
<evidence type="ECO:0000256" key="1">
    <source>
        <dbReference type="ARBA" id="ARBA00008857"/>
    </source>
</evidence>
<evidence type="ECO:0000256" key="4">
    <source>
        <dbReference type="ARBA" id="ARBA00023172"/>
    </source>
</evidence>
<dbReference type="InterPro" id="IPR011010">
    <property type="entry name" value="DNA_brk_join_enz"/>
</dbReference>